<dbReference type="SUPFAM" id="SSF51730">
    <property type="entry name" value="FAD-linked oxidoreductase"/>
    <property type="match status" value="1"/>
</dbReference>
<evidence type="ECO:0000256" key="3">
    <source>
        <dbReference type="ARBA" id="ARBA00006743"/>
    </source>
</evidence>
<evidence type="ECO:0000256" key="6">
    <source>
        <dbReference type="ARBA" id="ARBA00023002"/>
    </source>
</evidence>
<dbReference type="PANTHER" id="PTHR45754">
    <property type="entry name" value="METHYLENETETRAHYDROFOLATE REDUCTASE"/>
    <property type="match status" value="1"/>
</dbReference>
<dbReference type="UniPathway" id="UPA00193"/>
<organism evidence="9">
    <name type="scientific">Caldilineaceae bacterium SB0664_bin_27</name>
    <dbReference type="NCBI Taxonomy" id="2605260"/>
    <lineage>
        <taxon>Bacteria</taxon>
        <taxon>Bacillati</taxon>
        <taxon>Chloroflexota</taxon>
        <taxon>Caldilineae</taxon>
        <taxon>Caldilineales</taxon>
        <taxon>Caldilineaceae</taxon>
    </lineage>
</organism>
<dbReference type="EMBL" id="VXRG01000142">
    <property type="protein sequence ID" value="MXY95284.1"/>
    <property type="molecule type" value="Genomic_DNA"/>
</dbReference>
<comment type="caution">
    <text evidence="9">The sequence shown here is derived from an EMBL/GenBank/DDBJ whole genome shotgun (WGS) entry which is preliminary data.</text>
</comment>
<sequence>MANPDQASSAGEWALHGGESHLRQVLEAGHFAVTAELNAPDSADAEDVYANVAELGDVCDGINATDGSGANCHMSSVACCALMARAGYEPVLQMGCRDRNRIAIQGDLLGAAALGVRNVLCLTGDDVSAGDQPEARRVFDFDALHLLRTAQIMRDQGVLLSGRKLTTPPEFFLGAAANPFVPPQDLRHLRLAKKIEAGAQFIQTQYCYDVPIFEAFMRRARDMGLHEKVYLLVGVGPLRSERAAEFMRSRVPGVHIPDAVVDRLAKTPRKGKREEGIRICVEIIEEVKQIEGVHGVHIMAYRQEETVPEIVERAGILREKPKE</sequence>
<evidence type="ECO:0000256" key="8">
    <source>
        <dbReference type="RuleBase" id="RU003862"/>
    </source>
</evidence>
<dbReference type="GO" id="GO:0035999">
    <property type="term" value="P:tetrahydrofolate interconversion"/>
    <property type="evidence" value="ECO:0007669"/>
    <property type="project" value="UniProtKB-UniPathway"/>
</dbReference>
<dbReference type="AlphaFoldDB" id="A0A6B0YVX3"/>
<comment type="cofactor">
    <cofactor evidence="1 8">
        <name>FAD</name>
        <dbReference type="ChEBI" id="CHEBI:57692"/>
    </cofactor>
</comment>
<keyword evidence="6 8" id="KW-0560">Oxidoreductase</keyword>
<dbReference type="Pfam" id="PF02219">
    <property type="entry name" value="MTHFR"/>
    <property type="match status" value="1"/>
</dbReference>
<evidence type="ECO:0000256" key="7">
    <source>
        <dbReference type="ARBA" id="ARBA00048628"/>
    </source>
</evidence>
<reference evidence="9" key="1">
    <citation type="submission" date="2019-09" db="EMBL/GenBank/DDBJ databases">
        <title>Characterisation of the sponge microbiome using genome-centric metagenomics.</title>
        <authorList>
            <person name="Engelberts J.P."/>
            <person name="Robbins S.J."/>
            <person name="De Goeij J.M."/>
            <person name="Aranda M."/>
            <person name="Bell S.C."/>
            <person name="Webster N.S."/>
        </authorList>
    </citation>
    <scope>NUCLEOTIDE SEQUENCE</scope>
    <source>
        <strain evidence="9">SB0664_bin_27</strain>
    </source>
</reference>
<evidence type="ECO:0000256" key="4">
    <source>
        <dbReference type="ARBA" id="ARBA00022630"/>
    </source>
</evidence>
<gene>
    <name evidence="9" type="ORF">F4Y42_17720</name>
</gene>
<dbReference type="CDD" id="cd00537">
    <property type="entry name" value="MTHFR"/>
    <property type="match status" value="1"/>
</dbReference>
<protein>
    <recommendedName>
        <fullName evidence="8">Methylenetetrahydrofolate reductase</fullName>
    </recommendedName>
</protein>
<proteinExistence type="inferred from homology"/>
<keyword evidence="5 8" id="KW-0274">FAD</keyword>
<evidence type="ECO:0000313" key="9">
    <source>
        <dbReference type="EMBL" id="MXY95284.1"/>
    </source>
</evidence>
<dbReference type="GO" id="GO:0071949">
    <property type="term" value="F:FAD binding"/>
    <property type="evidence" value="ECO:0007669"/>
    <property type="project" value="TreeGrafter"/>
</dbReference>
<evidence type="ECO:0000256" key="2">
    <source>
        <dbReference type="ARBA" id="ARBA00004777"/>
    </source>
</evidence>
<evidence type="ECO:0000256" key="1">
    <source>
        <dbReference type="ARBA" id="ARBA00001974"/>
    </source>
</evidence>
<dbReference type="InterPro" id="IPR029041">
    <property type="entry name" value="FAD-linked_oxidoreductase-like"/>
</dbReference>
<comment type="catalytic activity">
    <reaction evidence="7">
        <text>(6S)-5-methyl-5,6,7,8-tetrahydrofolate + NAD(+) = (6R)-5,10-methylene-5,6,7,8-tetrahydrofolate + NADH + H(+)</text>
        <dbReference type="Rhea" id="RHEA:19821"/>
        <dbReference type="ChEBI" id="CHEBI:15378"/>
        <dbReference type="ChEBI" id="CHEBI:15636"/>
        <dbReference type="ChEBI" id="CHEBI:18608"/>
        <dbReference type="ChEBI" id="CHEBI:57540"/>
        <dbReference type="ChEBI" id="CHEBI:57945"/>
        <dbReference type="EC" id="1.5.1.54"/>
    </reaction>
    <physiologicalReaction direction="right-to-left" evidence="7">
        <dbReference type="Rhea" id="RHEA:19823"/>
    </physiologicalReaction>
</comment>
<keyword evidence="4 8" id="KW-0285">Flavoprotein</keyword>
<dbReference type="Gene3D" id="3.20.20.220">
    <property type="match status" value="1"/>
</dbReference>
<comment type="similarity">
    <text evidence="3 8">Belongs to the methylenetetrahydrofolate reductase family.</text>
</comment>
<dbReference type="PANTHER" id="PTHR45754:SF3">
    <property type="entry name" value="METHYLENETETRAHYDROFOLATE REDUCTASE (NADPH)"/>
    <property type="match status" value="1"/>
</dbReference>
<accession>A0A6B0YVX3</accession>
<evidence type="ECO:0000256" key="5">
    <source>
        <dbReference type="ARBA" id="ARBA00022827"/>
    </source>
</evidence>
<dbReference type="InterPro" id="IPR003171">
    <property type="entry name" value="Mehydrof_redctse-like"/>
</dbReference>
<comment type="pathway">
    <text evidence="2 8">One-carbon metabolism; tetrahydrofolate interconversion.</text>
</comment>
<dbReference type="GO" id="GO:0009086">
    <property type="term" value="P:methionine biosynthetic process"/>
    <property type="evidence" value="ECO:0007669"/>
    <property type="project" value="TreeGrafter"/>
</dbReference>
<name>A0A6B0YVX3_9CHLR</name>
<dbReference type="GO" id="GO:0005829">
    <property type="term" value="C:cytosol"/>
    <property type="evidence" value="ECO:0007669"/>
    <property type="project" value="TreeGrafter"/>
</dbReference>
<dbReference type="GO" id="GO:0106312">
    <property type="term" value="F:methylenetetrahydrofolate reductase (NADH) activity"/>
    <property type="evidence" value="ECO:0007669"/>
    <property type="project" value="UniProtKB-EC"/>
</dbReference>